<dbReference type="GO" id="GO:0003677">
    <property type="term" value="F:DNA binding"/>
    <property type="evidence" value="ECO:0007669"/>
    <property type="project" value="UniProtKB-KW"/>
</dbReference>
<proteinExistence type="predicted"/>
<comment type="caution">
    <text evidence="1">The sequence shown here is derived from an EMBL/GenBank/DDBJ whole genome shotgun (WGS) entry which is preliminary data.</text>
</comment>
<dbReference type="Proteomes" id="UP000544134">
    <property type="component" value="Unassembled WGS sequence"/>
</dbReference>
<accession>A0A848IG21</accession>
<gene>
    <name evidence="1" type="ORF">HHL24_17095</name>
</gene>
<dbReference type="EMBL" id="JABBGJ010000017">
    <property type="protein sequence ID" value="NML99645.1"/>
    <property type="molecule type" value="Genomic_DNA"/>
</dbReference>
<dbReference type="RefSeq" id="WP_169486619.1">
    <property type="nucleotide sequence ID" value="NZ_JABBGJ010000017.1"/>
</dbReference>
<sequence>MSQDAIEYLDTHQVAQLFCVKPQSINARICRTGSLWGVKPLKAPNRRNLFLSAEIHALITERRMSDDSAKAE</sequence>
<keyword evidence="2" id="KW-1185">Reference proteome</keyword>
<reference evidence="1 2" key="1">
    <citation type="submission" date="2020-04" db="EMBL/GenBank/DDBJ databases">
        <title>Paraburkholderia sp. RP-4-7 isolated from soil.</title>
        <authorList>
            <person name="Dahal R.H."/>
        </authorList>
    </citation>
    <scope>NUCLEOTIDE SEQUENCE [LARGE SCALE GENOMIC DNA]</scope>
    <source>
        <strain evidence="1 2">RP-4-7</strain>
    </source>
</reference>
<organism evidence="1 2">
    <name type="scientific">Paraburkholderia polaris</name>
    <dbReference type="NCBI Taxonomy" id="2728848"/>
    <lineage>
        <taxon>Bacteria</taxon>
        <taxon>Pseudomonadati</taxon>
        <taxon>Pseudomonadota</taxon>
        <taxon>Betaproteobacteria</taxon>
        <taxon>Burkholderiales</taxon>
        <taxon>Burkholderiaceae</taxon>
        <taxon>Paraburkholderia</taxon>
    </lineage>
</organism>
<dbReference type="AlphaFoldDB" id="A0A848IG21"/>
<evidence type="ECO:0000313" key="2">
    <source>
        <dbReference type="Proteomes" id="UP000544134"/>
    </source>
</evidence>
<name>A0A848IG21_9BURK</name>
<protein>
    <submittedName>
        <fullName evidence="1">DNA-binding protein</fullName>
    </submittedName>
</protein>
<keyword evidence="1" id="KW-0238">DNA-binding</keyword>
<evidence type="ECO:0000313" key="1">
    <source>
        <dbReference type="EMBL" id="NML99645.1"/>
    </source>
</evidence>